<keyword evidence="7" id="KW-0614">Plasmid</keyword>
<dbReference type="Proteomes" id="UP001055460">
    <property type="component" value="Plasmid pA"/>
</dbReference>
<dbReference type="SFLD" id="SFLDS00029">
    <property type="entry name" value="Radical_SAM"/>
    <property type="match status" value="1"/>
</dbReference>
<dbReference type="EMBL" id="CP098808">
    <property type="protein sequence ID" value="USJ26001.1"/>
    <property type="molecule type" value="Genomic_DNA"/>
</dbReference>
<dbReference type="InterPro" id="IPR051198">
    <property type="entry name" value="BchE-like"/>
</dbReference>
<dbReference type="SUPFAM" id="SSF102114">
    <property type="entry name" value="Radical SAM enzymes"/>
    <property type="match status" value="1"/>
</dbReference>
<dbReference type="InterPro" id="IPR058240">
    <property type="entry name" value="rSAM_sf"/>
</dbReference>
<keyword evidence="5" id="KW-0411">Iron-sulfur</keyword>
<evidence type="ECO:0000313" key="8">
    <source>
        <dbReference type="Proteomes" id="UP001055460"/>
    </source>
</evidence>
<dbReference type="GO" id="GO:0046872">
    <property type="term" value="F:metal ion binding"/>
    <property type="evidence" value="ECO:0007669"/>
    <property type="project" value="UniProtKB-KW"/>
</dbReference>
<evidence type="ECO:0000256" key="3">
    <source>
        <dbReference type="ARBA" id="ARBA00022723"/>
    </source>
</evidence>
<dbReference type="PANTHER" id="PTHR43409:SF4">
    <property type="entry name" value="RADICAL SAM SUPERFAMILY PROTEIN"/>
    <property type="match status" value="1"/>
</dbReference>
<keyword evidence="3" id="KW-0479">Metal-binding</keyword>
<accession>A0A9Q8YD15</accession>
<dbReference type="Pfam" id="PF04055">
    <property type="entry name" value="Radical_SAM"/>
    <property type="match status" value="1"/>
</dbReference>
<evidence type="ECO:0000256" key="1">
    <source>
        <dbReference type="ARBA" id="ARBA00001966"/>
    </source>
</evidence>
<comment type="cofactor">
    <cofactor evidence="1">
        <name>[4Fe-4S] cluster</name>
        <dbReference type="ChEBI" id="CHEBI:49883"/>
    </cofactor>
</comment>
<dbReference type="SFLD" id="SFLDG01082">
    <property type="entry name" value="B12-binding_domain_containing"/>
    <property type="match status" value="1"/>
</dbReference>
<dbReference type="GO" id="GO:0051536">
    <property type="term" value="F:iron-sulfur cluster binding"/>
    <property type="evidence" value="ECO:0007669"/>
    <property type="project" value="UniProtKB-KW"/>
</dbReference>
<evidence type="ECO:0000259" key="6">
    <source>
        <dbReference type="PROSITE" id="PS51918"/>
    </source>
</evidence>
<dbReference type="SMART" id="SM00729">
    <property type="entry name" value="Elp3"/>
    <property type="match status" value="1"/>
</dbReference>
<keyword evidence="2" id="KW-0949">S-adenosyl-L-methionine</keyword>
<evidence type="ECO:0000256" key="2">
    <source>
        <dbReference type="ARBA" id="ARBA00022691"/>
    </source>
</evidence>
<dbReference type="AlphaFoldDB" id="A0A9Q8YD15"/>
<evidence type="ECO:0000256" key="5">
    <source>
        <dbReference type="ARBA" id="ARBA00023014"/>
    </source>
</evidence>
<evidence type="ECO:0000313" key="7">
    <source>
        <dbReference type="EMBL" id="USJ26001.1"/>
    </source>
</evidence>
<dbReference type="RefSeq" id="WP_060601848.1">
    <property type="nucleotide sequence ID" value="NZ_CP098808.1"/>
</dbReference>
<dbReference type="PANTHER" id="PTHR43409">
    <property type="entry name" value="ANAEROBIC MAGNESIUM-PROTOPORPHYRIN IX MONOMETHYL ESTER CYCLASE-RELATED"/>
    <property type="match status" value="1"/>
</dbReference>
<dbReference type="InterPro" id="IPR007197">
    <property type="entry name" value="rSAM"/>
</dbReference>
<dbReference type="PROSITE" id="PS51918">
    <property type="entry name" value="RADICAL_SAM"/>
    <property type="match status" value="1"/>
</dbReference>
<organism evidence="7 8">
    <name type="scientific">Ensifer adhaerens</name>
    <name type="common">Sinorhizobium morelense</name>
    <dbReference type="NCBI Taxonomy" id="106592"/>
    <lineage>
        <taxon>Bacteria</taxon>
        <taxon>Pseudomonadati</taxon>
        <taxon>Pseudomonadota</taxon>
        <taxon>Alphaproteobacteria</taxon>
        <taxon>Hyphomicrobiales</taxon>
        <taxon>Rhizobiaceae</taxon>
        <taxon>Sinorhizobium/Ensifer group</taxon>
        <taxon>Ensifer</taxon>
    </lineage>
</organism>
<dbReference type="InterPro" id="IPR013785">
    <property type="entry name" value="Aldolase_TIM"/>
</dbReference>
<reference evidence="7" key="1">
    <citation type="submission" date="2022-06" db="EMBL/GenBank/DDBJ databases">
        <title>Physiological and biochemical characterization and genomic elucidation of a strain of the genus Ensifer adhaerens M8 that combines arsenic oxidation and chromium reduction.</title>
        <authorList>
            <person name="Li X."/>
            <person name="Yu c."/>
        </authorList>
    </citation>
    <scope>NUCLEOTIDE SEQUENCE</scope>
    <source>
        <strain evidence="7">M8</strain>
        <plasmid evidence="7">pA</plasmid>
    </source>
</reference>
<dbReference type="Gene3D" id="3.20.20.70">
    <property type="entry name" value="Aldolase class I"/>
    <property type="match status" value="1"/>
</dbReference>
<dbReference type="GO" id="GO:0003824">
    <property type="term" value="F:catalytic activity"/>
    <property type="evidence" value="ECO:0007669"/>
    <property type="project" value="InterPro"/>
</dbReference>
<name>A0A9Q8YD15_ENSAD</name>
<keyword evidence="4" id="KW-0408">Iron</keyword>
<gene>
    <name evidence="7" type="ORF">NE863_26450</name>
</gene>
<proteinExistence type="predicted"/>
<feature type="domain" description="Radical SAM core" evidence="6">
    <location>
        <begin position="154"/>
        <end position="373"/>
    </location>
</feature>
<sequence>MNRPSPPRILIVLAHFDETRNPRGRPDFIPQGTGHLFLAGAFARDRVDLRAYSEFHDGPLVDEAAFADLDMLVLTGVTAAFDRMQHLTAYARTKSPGCVVVAGGPVVRNLPVSSAETFDYACDGDVEEMQAVIREVFGEWAVSETILPRFDLANWRGPVSYIETSRYCNFKCSFCALTAEGRRYHSYAPAYIEAQLRNAPPKKYVLFIDNNFYGNSKDVFYDKLEVIRSLWREGLFQGWIALVTGDFFRDPANLEAVRAAGCLGLFSGVETLNEAQLKRYQKKQNLVVPQLEAIQTCLNAGVAFQYGLMFDPSSQTIEAMQEELAFITGETTMPLPAFLSLTIPLLGTPLFDECVADERFLPSAKLRDMDGFTLMTRPLDGLEDVALFARKLSRLDGNRARILRHCLGFYRNYRHSLSGRQMIHLLANSLRLALPSVLHRHGLPTRSGSDENLTYVTTTQPLGPLYTPAFRVGEGFRSHFAPTMITDASGALDDTIARNLEFRTSRRQRTGTGIEHSSS</sequence>
<geneLocation type="plasmid" evidence="7 8">
    <name>pA</name>
</geneLocation>
<protein>
    <submittedName>
        <fullName evidence="7">Radical SAM protein</fullName>
    </submittedName>
</protein>
<dbReference type="InterPro" id="IPR006638">
    <property type="entry name" value="Elp3/MiaA/NifB-like_rSAM"/>
</dbReference>
<evidence type="ECO:0000256" key="4">
    <source>
        <dbReference type="ARBA" id="ARBA00023004"/>
    </source>
</evidence>